<dbReference type="InterPro" id="IPR051258">
    <property type="entry name" value="Diverse_Substrate_Transporter"/>
</dbReference>
<dbReference type="GO" id="GO:0005886">
    <property type="term" value="C:plasma membrane"/>
    <property type="evidence" value="ECO:0007669"/>
    <property type="project" value="UniProtKB-SubCell"/>
</dbReference>
<gene>
    <name evidence="9" type="ORF">IW256_002936</name>
</gene>
<name>A0A931DLH4_9ACTN</name>
<sequence>MTAQFPPGHTVELAALRLLIGAAALYLHGLRGSLGHVRWQRRELAAVALGSVAVSGFSVCYFYAVELSGVATSTVIAIGGAPILAGGAARFVNKRSVTRTWAVATAVAVTGIALVSLPGGTIAFSLPGTALAILAAALYAAQADTIQVVARRHGPATAVAAIFAGSALTLTPWLPRAVPWAAADTGRLVSVLYLGVFTTAVAYALFAHGVDRLGAPTAVTISLLEPATAAVLAAAWLQQSLSILRWAGIVLVLGGLALMMRPPRPRQPTDSQQKAAR</sequence>
<comment type="subcellular location">
    <subcellularLocation>
        <location evidence="1">Cell membrane</location>
        <topology evidence="1">Multi-pass membrane protein</topology>
    </subcellularLocation>
</comment>
<reference evidence="9" key="1">
    <citation type="submission" date="2020-11" db="EMBL/GenBank/DDBJ databases">
        <title>Sequencing the genomes of 1000 actinobacteria strains.</title>
        <authorList>
            <person name="Klenk H.-P."/>
        </authorList>
    </citation>
    <scope>NUCLEOTIDE SEQUENCE</scope>
    <source>
        <strain evidence="9">DSM 43175</strain>
    </source>
</reference>
<dbReference type="SUPFAM" id="SSF103481">
    <property type="entry name" value="Multidrug resistance efflux transporter EmrE"/>
    <property type="match status" value="2"/>
</dbReference>
<keyword evidence="10" id="KW-1185">Reference proteome</keyword>
<feature type="transmembrane region" description="Helical" evidence="7">
    <location>
        <begin position="101"/>
        <end position="117"/>
    </location>
</feature>
<dbReference type="Pfam" id="PF00892">
    <property type="entry name" value="EamA"/>
    <property type="match status" value="2"/>
</dbReference>
<keyword evidence="6 7" id="KW-0472">Membrane</keyword>
<dbReference type="AlphaFoldDB" id="A0A931DLH4"/>
<evidence type="ECO:0000256" key="5">
    <source>
        <dbReference type="ARBA" id="ARBA00022989"/>
    </source>
</evidence>
<feature type="transmembrane region" description="Helical" evidence="7">
    <location>
        <begin position="243"/>
        <end position="260"/>
    </location>
</feature>
<dbReference type="EMBL" id="JADOUA010000001">
    <property type="protein sequence ID" value="MBG6088823.1"/>
    <property type="molecule type" value="Genomic_DNA"/>
</dbReference>
<keyword evidence="5 7" id="KW-1133">Transmembrane helix</keyword>
<feature type="transmembrane region" description="Helical" evidence="7">
    <location>
        <begin position="186"/>
        <end position="206"/>
    </location>
</feature>
<dbReference type="PANTHER" id="PTHR42920">
    <property type="entry name" value="OS03G0707200 PROTEIN-RELATED"/>
    <property type="match status" value="1"/>
</dbReference>
<proteinExistence type="inferred from homology"/>
<evidence type="ECO:0000259" key="8">
    <source>
        <dbReference type="Pfam" id="PF00892"/>
    </source>
</evidence>
<feature type="transmembrane region" description="Helical" evidence="7">
    <location>
        <begin position="44"/>
        <end position="64"/>
    </location>
</feature>
<dbReference type="InterPro" id="IPR037185">
    <property type="entry name" value="EmrE-like"/>
</dbReference>
<feature type="transmembrane region" description="Helical" evidence="7">
    <location>
        <begin position="14"/>
        <end position="32"/>
    </location>
</feature>
<feature type="transmembrane region" description="Helical" evidence="7">
    <location>
        <begin position="218"/>
        <end position="237"/>
    </location>
</feature>
<feature type="domain" description="EamA" evidence="8">
    <location>
        <begin position="128"/>
        <end position="260"/>
    </location>
</feature>
<comment type="similarity">
    <text evidence="2">Belongs to the EamA transporter family.</text>
</comment>
<evidence type="ECO:0000256" key="2">
    <source>
        <dbReference type="ARBA" id="ARBA00007362"/>
    </source>
</evidence>
<feature type="transmembrane region" description="Helical" evidence="7">
    <location>
        <begin position="70"/>
        <end position="89"/>
    </location>
</feature>
<dbReference type="Proteomes" id="UP000614047">
    <property type="component" value="Unassembled WGS sequence"/>
</dbReference>
<evidence type="ECO:0000313" key="9">
    <source>
        <dbReference type="EMBL" id="MBG6088823.1"/>
    </source>
</evidence>
<evidence type="ECO:0000256" key="6">
    <source>
        <dbReference type="ARBA" id="ARBA00023136"/>
    </source>
</evidence>
<feature type="transmembrane region" description="Helical" evidence="7">
    <location>
        <begin position="123"/>
        <end position="141"/>
    </location>
</feature>
<comment type="caution">
    <text evidence="9">The sequence shown here is derived from an EMBL/GenBank/DDBJ whole genome shotgun (WGS) entry which is preliminary data.</text>
</comment>
<keyword evidence="4 7" id="KW-0812">Transmembrane</keyword>
<evidence type="ECO:0000256" key="7">
    <source>
        <dbReference type="SAM" id="Phobius"/>
    </source>
</evidence>
<dbReference type="InterPro" id="IPR000620">
    <property type="entry name" value="EamA_dom"/>
</dbReference>
<evidence type="ECO:0000256" key="4">
    <source>
        <dbReference type="ARBA" id="ARBA00022692"/>
    </source>
</evidence>
<evidence type="ECO:0000256" key="3">
    <source>
        <dbReference type="ARBA" id="ARBA00022475"/>
    </source>
</evidence>
<protein>
    <submittedName>
        <fullName evidence="9">DME family drug/metabolite transporter</fullName>
    </submittedName>
</protein>
<accession>A0A931DLH4</accession>
<dbReference type="PANTHER" id="PTHR42920:SF5">
    <property type="entry name" value="EAMA DOMAIN-CONTAINING PROTEIN"/>
    <property type="match status" value="1"/>
</dbReference>
<feature type="transmembrane region" description="Helical" evidence="7">
    <location>
        <begin position="153"/>
        <end position="174"/>
    </location>
</feature>
<organism evidence="9 10">
    <name type="scientific">Actinomadura viridis</name>
    <dbReference type="NCBI Taxonomy" id="58110"/>
    <lineage>
        <taxon>Bacteria</taxon>
        <taxon>Bacillati</taxon>
        <taxon>Actinomycetota</taxon>
        <taxon>Actinomycetes</taxon>
        <taxon>Streptosporangiales</taxon>
        <taxon>Thermomonosporaceae</taxon>
        <taxon>Actinomadura</taxon>
    </lineage>
</organism>
<evidence type="ECO:0000256" key="1">
    <source>
        <dbReference type="ARBA" id="ARBA00004651"/>
    </source>
</evidence>
<keyword evidence="3" id="KW-1003">Cell membrane</keyword>
<feature type="domain" description="EamA" evidence="8">
    <location>
        <begin position="10"/>
        <end position="116"/>
    </location>
</feature>
<evidence type="ECO:0000313" key="10">
    <source>
        <dbReference type="Proteomes" id="UP000614047"/>
    </source>
</evidence>